<organism evidence="2 3">
    <name type="scientific">Novymonas esmeraldas</name>
    <dbReference type="NCBI Taxonomy" id="1808958"/>
    <lineage>
        <taxon>Eukaryota</taxon>
        <taxon>Discoba</taxon>
        <taxon>Euglenozoa</taxon>
        <taxon>Kinetoplastea</taxon>
        <taxon>Metakinetoplastina</taxon>
        <taxon>Trypanosomatida</taxon>
        <taxon>Trypanosomatidae</taxon>
        <taxon>Novymonas</taxon>
    </lineage>
</organism>
<evidence type="ECO:0000313" key="2">
    <source>
        <dbReference type="EMBL" id="KAK7197445.1"/>
    </source>
</evidence>
<proteinExistence type="predicted"/>
<keyword evidence="3" id="KW-1185">Reference proteome</keyword>
<gene>
    <name evidence="2" type="ORF">NESM_000693100</name>
</gene>
<dbReference type="EMBL" id="JAECZO010000106">
    <property type="protein sequence ID" value="KAK7197445.1"/>
    <property type="molecule type" value="Genomic_DNA"/>
</dbReference>
<feature type="compositionally biased region" description="Basic and acidic residues" evidence="1">
    <location>
        <begin position="107"/>
        <end position="119"/>
    </location>
</feature>
<dbReference type="InterPro" id="IPR012677">
    <property type="entry name" value="Nucleotide-bd_a/b_plait_sf"/>
</dbReference>
<dbReference type="SUPFAM" id="SSF54928">
    <property type="entry name" value="RNA-binding domain, RBD"/>
    <property type="match status" value="1"/>
</dbReference>
<comment type="caution">
    <text evidence="2">The sequence shown here is derived from an EMBL/GenBank/DDBJ whole genome shotgun (WGS) entry which is preliminary data.</text>
</comment>
<dbReference type="InterPro" id="IPR035979">
    <property type="entry name" value="RBD_domain_sf"/>
</dbReference>
<evidence type="ECO:0000256" key="1">
    <source>
        <dbReference type="SAM" id="MobiDB-lite"/>
    </source>
</evidence>
<feature type="compositionally biased region" description="Basic residues" evidence="1">
    <location>
        <begin position="1"/>
        <end position="19"/>
    </location>
</feature>
<protein>
    <submittedName>
        <fullName evidence="2">RNA binding protein</fullName>
    </submittedName>
</protein>
<dbReference type="AlphaFoldDB" id="A0AAW0EUI9"/>
<dbReference type="GO" id="GO:0003676">
    <property type="term" value="F:nucleic acid binding"/>
    <property type="evidence" value="ECO:0007669"/>
    <property type="project" value="InterPro"/>
</dbReference>
<feature type="compositionally biased region" description="Low complexity" evidence="1">
    <location>
        <begin position="42"/>
        <end position="54"/>
    </location>
</feature>
<dbReference type="Proteomes" id="UP001430356">
    <property type="component" value="Unassembled WGS sequence"/>
</dbReference>
<feature type="region of interest" description="Disordered" evidence="1">
    <location>
        <begin position="143"/>
        <end position="163"/>
    </location>
</feature>
<sequence length="300" mass="32765">MPSRAVLRKKQRRDSKRKKAQEEDGAASHRRAPPRLGEESEAAPTTAPVAAARAGVERSRKRAPESECGESPASASTAVTASATLAHPIKRRRAEAAPAPEPMPDGLTRKERRRWETSQRLDRQMTRLNTTAAAVKEMLEEATAAQHGGTASDTGSAGVEAASAPKLRHDPKFKNGMFWRDRKEKRARTLFLGGVPSSFTVRQVQDFISTVVDSDPGAVDYVAQIGKDAQLVEEVEVLAAKHQSKVKHMYVTMASVPLAGCAAAMLNGYKMEGKELRCNFAADKSQREEAIRRRNVAAQR</sequence>
<accession>A0AAW0EUI9</accession>
<feature type="compositionally biased region" description="Low complexity" evidence="1">
    <location>
        <begin position="73"/>
        <end position="86"/>
    </location>
</feature>
<evidence type="ECO:0000313" key="3">
    <source>
        <dbReference type="Proteomes" id="UP001430356"/>
    </source>
</evidence>
<dbReference type="Gene3D" id="3.30.70.330">
    <property type="match status" value="1"/>
</dbReference>
<reference evidence="2 3" key="1">
    <citation type="journal article" date="2021" name="MBio">
        <title>A New Model Trypanosomatid, Novymonas esmeraldas: Genomic Perception of Its 'Candidatus Pandoraea novymonadis' Endosymbiont.</title>
        <authorList>
            <person name="Zakharova A."/>
            <person name="Saura A."/>
            <person name="Butenko A."/>
            <person name="Podesvova L."/>
            <person name="Warmusova S."/>
            <person name="Kostygov A.Y."/>
            <person name="Nenarokova A."/>
            <person name="Lukes J."/>
            <person name="Opperdoes F.R."/>
            <person name="Yurchenko V."/>
        </authorList>
    </citation>
    <scope>NUCLEOTIDE SEQUENCE [LARGE SCALE GENOMIC DNA]</scope>
    <source>
        <strain evidence="2 3">E262AT.01</strain>
    </source>
</reference>
<feature type="compositionally biased region" description="Basic and acidic residues" evidence="1">
    <location>
        <begin position="55"/>
        <end position="65"/>
    </location>
</feature>
<name>A0AAW0EUI9_9TRYP</name>
<feature type="region of interest" description="Disordered" evidence="1">
    <location>
        <begin position="1"/>
        <end position="119"/>
    </location>
</feature>